<reference evidence="2 3" key="1">
    <citation type="journal article" date="2014" name="Genome Announc.">
        <title>Draft genome sequence of Sclerotinia borealis, a psychrophilic plant pathogenic fungus.</title>
        <authorList>
            <person name="Mardanov A.V."/>
            <person name="Beletsky A.V."/>
            <person name="Kadnikov V.V."/>
            <person name="Ignatov A.N."/>
            <person name="Ravin N.V."/>
        </authorList>
    </citation>
    <scope>NUCLEOTIDE SEQUENCE [LARGE SCALE GENOMIC DNA]</scope>
    <source>
        <strain evidence="3">F-4157</strain>
    </source>
</reference>
<accession>W9CLK5</accession>
<evidence type="ECO:0000313" key="3">
    <source>
        <dbReference type="Proteomes" id="UP000019487"/>
    </source>
</evidence>
<protein>
    <submittedName>
        <fullName evidence="2">Uncharacterized protein</fullName>
    </submittedName>
</protein>
<feature type="region of interest" description="Disordered" evidence="1">
    <location>
        <begin position="424"/>
        <end position="447"/>
    </location>
</feature>
<evidence type="ECO:0000256" key="1">
    <source>
        <dbReference type="SAM" id="MobiDB-lite"/>
    </source>
</evidence>
<comment type="caution">
    <text evidence="2">The sequence shown here is derived from an EMBL/GenBank/DDBJ whole genome shotgun (WGS) entry which is preliminary data.</text>
</comment>
<organism evidence="2 3">
    <name type="scientific">Sclerotinia borealis (strain F-4128)</name>
    <dbReference type="NCBI Taxonomy" id="1432307"/>
    <lineage>
        <taxon>Eukaryota</taxon>
        <taxon>Fungi</taxon>
        <taxon>Dikarya</taxon>
        <taxon>Ascomycota</taxon>
        <taxon>Pezizomycotina</taxon>
        <taxon>Leotiomycetes</taxon>
        <taxon>Helotiales</taxon>
        <taxon>Sclerotiniaceae</taxon>
        <taxon>Sclerotinia</taxon>
    </lineage>
</organism>
<keyword evidence="3" id="KW-1185">Reference proteome</keyword>
<dbReference type="OrthoDB" id="3825435at2759"/>
<dbReference type="Proteomes" id="UP000019487">
    <property type="component" value="Unassembled WGS sequence"/>
</dbReference>
<feature type="compositionally biased region" description="Acidic residues" evidence="1">
    <location>
        <begin position="427"/>
        <end position="436"/>
    </location>
</feature>
<feature type="compositionally biased region" description="Polar residues" evidence="1">
    <location>
        <begin position="1"/>
        <end position="12"/>
    </location>
</feature>
<dbReference type="HOGENOM" id="CLU_252431_0_0_1"/>
<dbReference type="EMBL" id="AYSA01000181">
    <property type="protein sequence ID" value="ESZ95544.1"/>
    <property type="molecule type" value="Genomic_DNA"/>
</dbReference>
<proteinExistence type="predicted"/>
<name>W9CLK5_SCLBF</name>
<gene>
    <name evidence="2" type="ORF">SBOR_4073</name>
</gene>
<feature type="region of interest" description="Disordered" evidence="1">
    <location>
        <begin position="1009"/>
        <end position="1030"/>
    </location>
</feature>
<feature type="region of interest" description="Disordered" evidence="1">
    <location>
        <begin position="1"/>
        <end position="23"/>
    </location>
</feature>
<evidence type="ECO:0000313" key="2">
    <source>
        <dbReference type="EMBL" id="ESZ95544.1"/>
    </source>
</evidence>
<sequence>MAAAAPQNSSLTAGPVTDPRNKHVLSVPQNKYTTYDFSPFLTAPAVQHRMLENRHQIPLVSPIPATRIPSPLAENLHPSVIKDVRDFLLGTGKYASPYTHNYTGNGEEVWASWKRAWDLWNNNYIEGRVDEVWVAGAYKQWEAYIAQQKKKGKLPFEGPGGRKQLRRKQARMGKAYRTEAKALEQLESSIDEVAQGREDFRKRAIDNLKQTLKSNRTLGNGYVEFSELLEEWHRRNWYRPRWDDFKDYKNKAPEYLPLTMDYVHDELYDDERERVLELLTKELWRKDPKLEAHPGTIEYAIAVAHWERQAEVRRCKLTSRPVWSAMKPVEDLEEKYIENASKRTSQAVIEEFRKRLDANRKLGTGYIEYSWQEAHYIINLQAHKGRIDPAILELEKPDPKDYIDKALPGRPEESAAPDNAIDRAEHEDDQDDDGLDPNDLTRPLLIEDDNSSGGLFAMKDFAEYTVPDEHDASFYEYYDPIENSVWRPRQVGEEELKIDMDEEPDAFLKNSQFEIDGGVDCGRSPYPVLRPLYRYAQSQVGPEDALSQDQSYLLKLKKFWDKVTGTIYNIPINDIDSQTLDKTDDPFHRESFENTENYQNPDIFPLDIRRCQKISTPSKPGEVVSKATDFRDTDSIIEPTFKMKEKEYRPMRVDDPWWVEMQQKYYRDMPPRSYPPKFDETQSYLPKDVKLWNDEIGKDSDLKSRYFVTNLDGRLLIINGIEVRKGEIAGPLPEFAIIQTEGGGVSFWFGVGGRFYLQPAGARTKDWSRQWSQLRRALKDEYFGLTAGYYWQNAIVGKILEDDEGEGEQDPTWIKWINAKPTRKMDLDDDNLSSRGFNENEDWGAPGPLPFTSAEAELKWVAAQFHFQEIFSVQPWAKATMVEPTADTAWGGLAADYRDAMDGPTDETRREWWAHHKSETERLQAQAGQAFEERTRQEIDAESAAAEAASLKRKADHDGYFPPDAKRFRADIEERDKEKVQDIQKQEKKQLEMGLEQLVDQINQGAKELATTGSGAPSGAQADPAASTEADFQAREALQRVRELERLRVLFNVRRKDANEVLIPPMTDPLAGLAPSQVLTLPENRWALESNLNHINETRLDKEVRETGALNHQNASERLKRDRIARKRRLGALGFTPMTDAERHRQEHQLRIKADEEKEQREYQLLSRLANMCLLKDKQAKKDLEHAAAVKDGLQAGDPVKAAAAAKKSQEELEAQQLEMVKHLSLISWAQANDVDEAQLLEYMAQSGKEFDPTDFNTWVNKAADNMKEKEIRSSVLEAAKKLGISFNECLEKVHGAASFEDHMKRIKAWKVPKYFMGADPKEAKRRFGAALLASVEGHDVRRRGKYTSWEEVVDSMPIATDWDEVVNLAPEVEPVGFGMVREFVILAHGEYKWLGIV</sequence>